<reference evidence="2" key="1">
    <citation type="submission" date="2013-12" db="EMBL/GenBank/DDBJ databases">
        <title>A Varibaculum cambriense genome reconstructed from a premature infant gut community with otherwise low bacterial novelty that shifts toward anaerobic metabolism during the third week of life.</title>
        <authorList>
            <person name="Brown C.T."/>
            <person name="Sharon I."/>
            <person name="Thomas B.C."/>
            <person name="Castelle C.J."/>
            <person name="Morowitz M.J."/>
            <person name="Banfield J.F."/>
        </authorList>
    </citation>
    <scope>NUCLEOTIDE SEQUENCE</scope>
</reference>
<protein>
    <recommendedName>
        <fullName evidence="3">Dihydroorotase</fullName>
    </recommendedName>
</protein>
<dbReference type="PROSITE" id="PS00482">
    <property type="entry name" value="DIHYDROOROTASE_1"/>
    <property type="match status" value="1"/>
</dbReference>
<comment type="caution">
    <text evidence="2">The sequence shown here is derived from an EMBL/GenBank/DDBJ whole genome shotgun (WGS) entry which is preliminary data.</text>
</comment>
<dbReference type="PANTHER" id="PTHR43668:SF2">
    <property type="entry name" value="ALLANTOINASE"/>
    <property type="match status" value="1"/>
</dbReference>
<dbReference type="InterPro" id="IPR002195">
    <property type="entry name" value="Dihydroorotase_CS"/>
</dbReference>
<comment type="cofactor">
    <cofactor evidence="1">
        <name>Zn(2+)</name>
        <dbReference type="ChEBI" id="CHEBI:29105"/>
    </cofactor>
</comment>
<sequence length="72" mass="8036">MQRIKQAKILIDGELVTRDVLIDGKTITRVAEHIESDVETIDAKGAFLSAGLVDVHVHFREPGFEYKETIAT</sequence>
<evidence type="ECO:0008006" key="3">
    <source>
        <dbReference type="Google" id="ProtNLM"/>
    </source>
</evidence>
<proteinExistence type="predicted"/>
<dbReference type="GO" id="GO:0005737">
    <property type="term" value="C:cytoplasm"/>
    <property type="evidence" value="ECO:0007669"/>
    <property type="project" value="TreeGrafter"/>
</dbReference>
<gene>
    <name evidence="2" type="ORF">Q604_UNBC07506G0002</name>
</gene>
<dbReference type="InterPro" id="IPR011059">
    <property type="entry name" value="Metal-dep_hydrolase_composite"/>
</dbReference>
<evidence type="ECO:0000313" key="2">
    <source>
        <dbReference type="EMBL" id="ETJ38373.1"/>
    </source>
</evidence>
<dbReference type="GO" id="GO:0006145">
    <property type="term" value="P:purine nucleobase catabolic process"/>
    <property type="evidence" value="ECO:0007669"/>
    <property type="project" value="TreeGrafter"/>
</dbReference>
<name>W1Y751_9ZZZZ</name>
<dbReference type="InterPro" id="IPR050138">
    <property type="entry name" value="DHOase/Allantoinase_Hydrolase"/>
</dbReference>
<dbReference type="AlphaFoldDB" id="W1Y751"/>
<evidence type="ECO:0000256" key="1">
    <source>
        <dbReference type="ARBA" id="ARBA00001947"/>
    </source>
</evidence>
<dbReference type="SUPFAM" id="SSF51338">
    <property type="entry name" value="Composite domain of metallo-dependent hydrolases"/>
    <property type="match status" value="1"/>
</dbReference>
<dbReference type="Gene3D" id="3.20.20.140">
    <property type="entry name" value="Metal-dependent hydrolases"/>
    <property type="match status" value="1"/>
</dbReference>
<dbReference type="PANTHER" id="PTHR43668">
    <property type="entry name" value="ALLANTOINASE"/>
    <property type="match status" value="1"/>
</dbReference>
<accession>W1Y751</accession>
<feature type="non-terminal residue" evidence="2">
    <location>
        <position position="72"/>
    </location>
</feature>
<dbReference type="GO" id="GO:0004038">
    <property type="term" value="F:allantoinase activity"/>
    <property type="evidence" value="ECO:0007669"/>
    <property type="project" value="TreeGrafter"/>
</dbReference>
<dbReference type="EMBL" id="AZMM01007506">
    <property type="protein sequence ID" value="ETJ38373.1"/>
    <property type="molecule type" value="Genomic_DNA"/>
</dbReference>
<organism evidence="2">
    <name type="scientific">human gut metagenome</name>
    <dbReference type="NCBI Taxonomy" id="408170"/>
    <lineage>
        <taxon>unclassified sequences</taxon>
        <taxon>metagenomes</taxon>
        <taxon>organismal metagenomes</taxon>
    </lineage>
</organism>